<sequence length="441" mass="49034">MSLKKRKNFLEATPELHAAAEATSEHRVAFGGFSTAKKVMQEVNSALDVAGVQRATASNDINAASTEGTKSFSSTTNKSDPADFLQNLLTIHLTVRGIKHYKENIRSLDAITLHREPHNSHDENAICAKNGESNVVGHVAKEQASILAKPMDENINSLENVCLKEQKDTTLTIAAKVNLLDEDQMEQFKFQILPKIFSTQTNTFEKPNLDMINDEEVRRLAKGIIARDTKTALTCPFDILKLHSLPWRNKLDGGEMSTTWPPSQDILDKFGHGIVDDEQWWQENTGLKPQSMWNVTGALDLLPRISLPSHHKTLARDALDGAVHGVTNVWSDATLLEIRDLMQSPNFWCYRSSDSFIKAYGGPYVLGQKEGKLKLVKGAPQTPLTEKVCRGHNVVYELVHMTKPPEPGFNTLIFGLNLRGSGFHYHQDTITSLKAKNGEST</sequence>
<dbReference type="SMART" id="SM00910">
    <property type="entry name" value="HIRAN"/>
    <property type="match status" value="1"/>
</dbReference>
<comment type="caution">
    <text evidence="4">The sequence shown here is derived from an EMBL/GenBank/DDBJ whole genome shotgun (WGS) entry which is preliminary data.</text>
</comment>
<gene>
    <name evidence="4" type="ORF">ACHAW5_005363</name>
</gene>
<evidence type="ECO:0000256" key="2">
    <source>
        <dbReference type="ARBA" id="ARBA00022801"/>
    </source>
</evidence>
<keyword evidence="5" id="KW-1185">Reference proteome</keyword>
<dbReference type="Proteomes" id="UP001530315">
    <property type="component" value="Unassembled WGS sequence"/>
</dbReference>
<proteinExistence type="predicted"/>
<dbReference type="InterPro" id="IPR014905">
    <property type="entry name" value="HIRAN"/>
</dbReference>
<evidence type="ECO:0000313" key="5">
    <source>
        <dbReference type="Proteomes" id="UP001530315"/>
    </source>
</evidence>
<dbReference type="EMBL" id="JALLAZ020000860">
    <property type="protein sequence ID" value="KAL3785984.1"/>
    <property type="molecule type" value="Genomic_DNA"/>
</dbReference>
<organism evidence="4 5">
    <name type="scientific">Stephanodiscus triporus</name>
    <dbReference type="NCBI Taxonomy" id="2934178"/>
    <lineage>
        <taxon>Eukaryota</taxon>
        <taxon>Sar</taxon>
        <taxon>Stramenopiles</taxon>
        <taxon>Ochrophyta</taxon>
        <taxon>Bacillariophyta</taxon>
        <taxon>Coscinodiscophyceae</taxon>
        <taxon>Thalassiosirophycidae</taxon>
        <taxon>Stephanodiscales</taxon>
        <taxon>Stephanodiscaceae</taxon>
        <taxon>Stephanodiscus</taxon>
    </lineage>
</organism>
<name>A0ABD3PE77_9STRA</name>
<evidence type="ECO:0000313" key="4">
    <source>
        <dbReference type="EMBL" id="KAL3785984.1"/>
    </source>
</evidence>
<reference evidence="4 5" key="1">
    <citation type="submission" date="2024-10" db="EMBL/GenBank/DDBJ databases">
        <title>Updated reference genomes for cyclostephanoid diatoms.</title>
        <authorList>
            <person name="Roberts W.R."/>
            <person name="Alverson A.J."/>
        </authorList>
    </citation>
    <scope>NUCLEOTIDE SEQUENCE [LARGE SCALE GENOMIC DNA]</scope>
    <source>
        <strain evidence="4 5">AJA276-08</strain>
    </source>
</reference>
<feature type="domain" description="HIRAN" evidence="3">
    <location>
        <begin position="88"/>
        <end position="181"/>
    </location>
</feature>
<evidence type="ECO:0000256" key="1">
    <source>
        <dbReference type="ARBA" id="ARBA00022723"/>
    </source>
</evidence>
<evidence type="ECO:0000259" key="3">
    <source>
        <dbReference type="SMART" id="SM00910"/>
    </source>
</evidence>
<dbReference type="GO" id="GO:0016787">
    <property type="term" value="F:hydrolase activity"/>
    <property type="evidence" value="ECO:0007669"/>
    <property type="project" value="UniProtKB-KW"/>
</dbReference>
<keyword evidence="2" id="KW-0378">Hydrolase</keyword>
<dbReference type="Pfam" id="PF08797">
    <property type="entry name" value="HIRAN"/>
    <property type="match status" value="1"/>
</dbReference>
<dbReference type="Gene3D" id="3.30.70.2330">
    <property type="match status" value="1"/>
</dbReference>
<protein>
    <recommendedName>
        <fullName evidence="3">HIRAN domain-containing protein</fullName>
    </recommendedName>
</protein>
<dbReference type="GO" id="GO:0046872">
    <property type="term" value="F:metal ion binding"/>
    <property type="evidence" value="ECO:0007669"/>
    <property type="project" value="UniProtKB-KW"/>
</dbReference>
<accession>A0ABD3PE77</accession>
<dbReference type="AlphaFoldDB" id="A0ABD3PE77"/>
<keyword evidence="1" id="KW-0479">Metal-binding</keyword>